<accession>A0A916ZTI9</accession>
<evidence type="ECO:0000313" key="3">
    <source>
        <dbReference type="Proteomes" id="UP000644699"/>
    </source>
</evidence>
<protein>
    <submittedName>
        <fullName evidence="2">Uncharacterized protein</fullName>
    </submittedName>
</protein>
<dbReference type="AlphaFoldDB" id="A0A916ZTI9"/>
<gene>
    <name evidence="2" type="ORF">GCM10011390_32390</name>
</gene>
<evidence type="ECO:0000313" key="2">
    <source>
        <dbReference type="EMBL" id="GGE10877.1"/>
    </source>
</evidence>
<evidence type="ECO:0000256" key="1">
    <source>
        <dbReference type="SAM" id="MobiDB-lite"/>
    </source>
</evidence>
<name>A0A916ZTI9_9HYPH</name>
<dbReference type="EMBL" id="BMIQ01000005">
    <property type="protein sequence ID" value="GGE10877.1"/>
    <property type="molecule type" value="Genomic_DNA"/>
</dbReference>
<reference evidence="2" key="1">
    <citation type="journal article" date="2014" name="Int. J. Syst. Evol. Microbiol.">
        <title>Complete genome sequence of Corynebacterium casei LMG S-19264T (=DSM 44701T), isolated from a smear-ripened cheese.</title>
        <authorList>
            <consortium name="US DOE Joint Genome Institute (JGI-PGF)"/>
            <person name="Walter F."/>
            <person name="Albersmeier A."/>
            <person name="Kalinowski J."/>
            <person name="Ruckert C."/>
        </authorList>
    </citation>
    <scope>NUCLEOTIDE SEQUENCE</scope>
    <source>
        <strain evidence="2">CGMCC 1.15367</strain>
    </source>
</reference>
<organism evidence="2 3">
    <name type="scientific">Aureimonas endophytica</name>
    <dbReference type="NCBI Taxonomy" id="2027858"/>
    <lineage>
        <taxon>Bacteria</taxon>
        <taxon>Pseudomonadati</taxon>
        <taxon>Pseudomonadota</taxon>
        <taxon>Alphaproteobacteria</taxon>
        <taxon>Hyphomicrobiales</taxon>
        <taxon>Aurantimonadaceae</taxon>
        <taxon>Aureimonas</taxon>
    </lineage>
</organism>
<sequence>MKRPPAPFVVEHKRRPRRAKAEPASIWSGDVGRTLQDMLRPDAATPDAGGAEAATRSPTIRVEKRADSALPKRILEAQVAASVEPPPAAPDASDDEPFEKPRRGRPRKALVVAPVEAESEPEIELEAADPIEAAAPEPVATVPLPDIAAHDPAPGSGRLSYRERRQSARKDLPLGERWRWNRKY</sequence>
<feature type="compositionally biased region" description="Low complexity" evidence="1">
    <location>
        <begin position="41"/>
        <end position="55"/>
    </location>
</feature>
<feature type="region of interest" description="Disordered" evidence="1">
    <location>
        <begin position="144"/>
        <end position="168"/>
    </location>
</feature>
<comment type="caution">
    <text evidence="2">The sequence shown here is derived from an EMBL/GenBank/DDBJ whole genome shotgun (WGS) entry which is preliminary data.</text>
</comment>
<keyword evidence="3" id="KW-1185">Reference proteome</keyword>
<reference evidence="2" key="2">
    <citation type="submission" date="2020-09" db="EMBL/GenBank/DDBJ databases">
        <authorList>
            <person name="Sun Q."/>
            <person name="Zhou Y."/>
        </authorList>
    </citation>
    <scope>NUCLEOTIDE SEQUENCE</scope>
    <source>
        <strain evidence="2">CGMCC 1.15367</strain>
    </source>
</reference>
<proteinExistence type="predicted"/>
<feature type="region of interest" description="Disordered" evidence="1">
    <location>
        <begin position="1"/>
        <end position="122"/>
    </location>
</feature>
<dbReference type="RefSeq" id="WP_188910301.1">
    <property type="nucleotide sequence ID" value="NZ_BMIQ01000005.1"/>
</dbReference>
<dbReference type="Proteomes" id="UP000644699">
    <property type="component" value="Unassembled WGS sequence"/>
</dbReference>